<feature type="region of interest" description="Disordered" evidence="5">
    <location>
        <begin position="630"/>
        <end position="683"/>
    </location>
</feature>
<protein>
    <submittedName>
        <fullName evidence="8">Mysoin-binding motif of peroxisomes-domain-containing protein</fullName>
    </submittedName>
</protein>
<evidence type="ECO:0000256" key="3">
    <source>
        <dbReference type="ARBA" id="ARBA00022989"/>
    </source>
</evidence>
<organism evidence="8 9">
    <name type="scientific">Lipomyces tetrasporus</name>
    <dbReference type="NCBI Taxonomy" id="54092"/>
    <lineage>
        <taxon>Eukaryota</taxon>
        <taxon>Fungi</taxon>
        <taxon>Dikarya</taxon>
        <taxon>Ascomycota</taxon>
        <taxon>Saccharomycotina</taxon>
        <taxon>Lipomycetes</taxon>
        <taxon>Lipomycetales</taxon>
        <taxon>Lipomycetaceae</taxon>
        <taxon>Lipomyces</taxon>
    </lineage>
</organism>
<evidence type="ECO:0000256" key="1">
    <source>
        <dbReference type="ARBA" id="ARBA00004308"/>
    </source>
</evidence>
<dbReference type="GO" id="GO:0017022">
    <property type="term" value="F:myosin binding"/>
    <property type="evidence" value="ECO:0007669"/>
    <property type="project" value="InterPro"/>
</dbReference>
<evidence type="ECO:0000256" key="4">
    <source>
        <dbReference type="ARBA" id="ARBA00023136"/>
    </source>
</evidence>
<gene>
    <name evidence="8" type="ORF">POJ06DRAFT_250401</name>
</gene>
<feature type="transmembrane region" description="Helical" evidence="6">
    <location>
        <begin position="184"/>
        <end position="202"/>
    </location>
</feature>
<sequence length="743" mass="83693">MPYVANMESEHVVYRNSPLGEYLKASGEDVPTDIEVSEDWDPSAGSATKFTRFAPSIVKHPTVSSTSLATTAGKAKRKTAIFNGSNTELKPLLLGNESSMKKLRFHFLFAAPLKRRLGPQENSRFLERFRYVLVTSQLLEENVSVAAFGRSEDPGDHFQSRFLDSSSKSSKGNRSYLGAGTKHWVGSGGFIVVVAVLFSWFVRGGDRLISGVGTKCKLLVGMVVGLSVSLFFYAHAWRKRLRSTRKTAIDCATRFINNNHLFDVNMSRTIGIVQEVEFISRGFGIPGITTSVSVPSYGASGRNSTSLSRILKRKSPIGLRKCKKLRSQISSALKLSLSLYRRSMDGLSELCNHSDLEKYFDIYDLNGTNSMHLEEEDQQRNNGDDSELLDDDENVVDDESECIESLWQLKQQFRRLHHTRRKILCCLLAMDAHGDRSDVKKWRSVVQEIKTLSDLMKQLSDDLGRSLMQDDVNELVEFYAKEHAGQHQQQELPQRRYSHRRVPSLQLHIQSKWRPHLQALNTMAATLRNIEAKMFVLREDSARLERHDLRISESFSNKTPVRAGTSNVDLFLKRSRSGLGLTMDLSASECKQTSSDMLVKQYNSIGADLKTLLKEWESDREKLYEAMSDTGARAHRASSLDRQYDVDNDSSPVSSVMSSPDSLVSGTTFDSSSTPWSPQANDDGRFIMRDLEDDMDQEREEDYGIGLLLEENNASVPMAAKSKIVENIASAMVRQQDRMLRSL</sequence>
<evidence type="ECO:0000313" key="8">
    <source>
        <dbReference type="EMBL" id="KAJ8101080.1"/>
    </source>
</evidence>
<dbReference type="AlphaFoldDB" id="A0AAD7VUD2"/>
<dbReference type="RefSeq" id="XP_056044530.1">
    <property type="nucleotide sequence ID" value="XM_056187288.1"/>
</dbReference>
<dbReference type="GO" id="GO:0012505">
    <property type="term" value="C:endomembrane system"/>
    <property type="evidence" value="ECO:0007669"/>
    <property type="project" value="UniProtKB-SubCell"/>
</dbReference>
<evidence type="ECO:0000259" key="7">
    <source>
        <dbReference type="Pfam" id="PF12632"/>
    </source>
</evidence>
<evidence type="ECO:0000256" key="5">
    <source>
        <dbReference type="SAM" id="MobiDB-lite"/>
    </source>
</evidence>
<dbReference type="GeneID" id="80882454"/>
<accession>A0AAD7VUD2</accession>
<name>A0AAD7VUD2_9ASCO</name>
<comment type="subcellular location">
    <subcellularLocation>
        <location evidence="1">Endomembrane system</location>
    </subcellularLocation>
</comment>
<evidence type="ECO:0000256" key="6">
    <source>
        <dbReference type="SAM" id="Phobius"/>
    </source>
</evidence>
<keyword evidence="9" id="KW-1185">Reference proteome</keyword>
<proteinExistence type="predicted"/>
<evidence type="ECO:0000256" key="2">
    <source>
        <dbReference type="ARBA" id="ARBA00022692"/>
    </source>
</evidence>
<dbReference type="EMBL" id="JARPMG010000004">
    <property type="protein sequence ID" value="KAJ8101080.1"/>
    <property type="molecule type" value="Genomic_DNA"/>
</dbReference>
<feature type="compositionally biased region" description="Low complexity" evidence="5">
    <location>
        <begin position="649"/>
        <end position="665"/>
    </location>
</feature>
<dbReference type="InterPro" id="IPR026859">
    <property type="entry name" value="Myosin-bd"/>
</dbReference>
<keyword evidence="4 6" id="KW-0472">Membrane</keyword>
<dbReference type="Proteomes" id="UP001217417">
    <property type="component" value="Unassembled WGS sequence"/>
</dbReference>
<keyword evidence="2 6" id="KW-0812">Transmembrane</keyword>
<feature type="transmembrane region" description="Helical" evidence="6">
    <location>
        <begin position="218"/>
        <end position="236"/>
    </location>
</feature>
<keyword evidence="3 6" id="KW-1133">Transmembrane helix</keyword>
<comment type="caution">
    <text evidence="8">The sequence shown here is derived from an EMBL/GenBank/DDBJ whole genome shotgun (WGS) entry which is preliminary data.</text>
</comment>
<feature type="domain" description="Myosin-binding" evidence="7">
    <location>
        <begin position="194"/>
        <end position="529"/>
    </location>
</feature>
<evidence type="ECO:0000313" key="9">
    <source>
        <dbReference type="Proteomes" id="UP001217417"/>
    </source>
</evidence>
<feature type="compositionally biased region" description="Polar residues" evidence="5">
    <location>
        <begin position="666"/>
        <end position="680"/>
    </location>
</feature>
<reference evidence="8" key="1">
    <citation type="submission" date="2023-03" db="EMBL/GenBank/DDBJ databases">
        <title>Near-Complete genome sequence of Lipomyces tetrasporous NRRL Y-64009, an oleaginous yeast capable of growing on lignocellulosic hydrolysates.</title>
        <authorList>
            <consortium name="Lawrence Berkeley National Laboratory"/>
            <person name="Jagtap S.S."/>
            <person name="Liu J.-J."/>
            <person name="Walukiewicz H.E."/>
            <person name="Pangilinan J."/>
            <person name="Lipzen A."/>
            <person name="Ahrendt S."/>
            <person name="Koriabine M."/>
            <person name="Cobaugh K."/>
            <person name="Salamov A."/>
            <person name="Yoshinaga Y."/>
            <person name="Ng V."/>
            <person name="Daum C."/>
            <person name="Grigoriev I.V."/>
            <person name="Slininger P.J."/>
            <person name="Dien B.S."/>
            <person name="Jin Y.-S."/>
            <person name="Rao C.V."/>
        </authorList>
    </citation>
    <scope>NUCLEOTIDE SEQUENCE</scope>
    <source>
        <strain evidence="8">NRRL Y-64009</strain>
    </source>
</reference>
<dbReference type="Pfam" id="PF12632">
    <property type="entry name" value="Vezatin"/>
    <property type="match status" value="1"/>
</dbReference>